<dbReference type="InterPro" id="IPR022885">
    <property type="entry name" value="NDH1_su_D/H"/>
</dbReference>
<feature type="domain" description="NADH-quinone oxidoreductase subunit D" evidence="8">
    <location>
        <begin position="120"/>
        <end position="284"/>
    </location>
</feature>
<comment type="subcellular location">
    <subcellularLocation>
        <location evidence="2">Cell membrane</location>
        <topology evidence="2">Peripheral membrane protein</topology>
    </subcellularLocation>
</comment>
<keyword evidence="10" id="KW-1185">Reference proteome</keyword>
<dbReference type="InterPro" id="IPR014029">
    <property type="entry name" value="NADH_UbQ_OxRdtase_49kDa_CS"/>
</dbReference>
<evidence type="ECO:0000256" key="4">
    <source>
        <dbReference type="ARBA" id="ARBA00022448"/>
    </source>
</evidence>
<accession>A0A7R6PGK2</accession>
<evidence type="ECO:0000256" key="5">
    <source>
        <dbReference type="ARBA" id="ARBA00022967"/>
    </source>
</evidence>
<dbReference type="PANTHER" id="PTHR11993">
    <property type="entry name" value="NADH-UBIQUINONE OXIDOREDUCTASE 49 KDA SUBUNIT"/>
    <property type="match status" value="1"/>
</dbReference>
<dbReference type="GO" id="GO:0048038">
    <property type="term" value="F:quinone binding"/>
    <property type="evidence" value="ECO:0007669"/>
    <property type="project" value="InterPro"/>
</dbReference>
<proteinExistence type="inferred from homology"/>
<protein>
    <submittedName>
        <fullName evidence="9">NADH-quinone oxidoreductase subunit D</fullName>
        <ecNumber evidence="9">1.6.5.3</ecNumber>
    </submittedName>
</protein>
<dbReference type="GO" id="GO:0051287">
    <property type="term" value="F:NAD binding"/>
    <property type="evidence" value="ECO:0007669"/>
    <property type="project" value="InterPro"/>
</dbReference>
<dbReference type="GO" id="GO:0005886">
    <property type="term" value="C:plasma membrane"/>
    <property type="evidence" value="ECO:0007669"/>
    <property type="project" value="UniProtKB-SubCell"/>
</dbReference>
<keyword evidence="4 7" id="KW-0813">Transport</keyword>
<comment type="similarity">
    <text evidence="3 7">Belongs to the complex I 49 kDa subunit family.</text>
</comment>
<dbReference type="SUPFAM" id="SSF56762">
    <property type="entry name" value="HydB/Nqo4-like"/>
    <property type="match status" value="1"/>
</dbReference>
<evidence type="ECO:0000256" key="7">
    <source>
        <dbReference type="RuleBase" id="RU003685"/>
    </source>
</evidence>
<gene>
    <name evidence="9" type="ORF">TTHT_1926</name>
</gene>
<dbReference type="KEGG" id="thyd:TTHT_1926"/>
<dbReference type="InterPro" id="IPR029014">
    <property type="entry name" value="NiFe-Hase_large"/>
</dbReference>
<sequence>MSKLVKIFHGPQHPGITGNMSVELDLIGETIQKAKTHVGYLHRAFEKLVERRTAMQAFTIVCRICVPEPDPNEENFARAIEEITGLEVPERAKWIRVMVLEMSRLAAYHLWMGGQAGSTGLYTVPQWAVGYRDYILDLFEELTGGRVYHMYIIPGGVRRDLPDGFLDKLSDVLDLIESKLPEFDRLFFDNAVFKKRAIGTAVIDPETAIERGVVGPPLRACGIPSDVRKDDPYEIYDKLDFDVITETGGDVYARALVRRREMEQSIKILRQIIKYIPDGPYRTKIPYPMNWKLKAGETYVKTESARGEFGYYMVTDGSEYIRRMNVRGPAYVHGISLLEDMLVGEQLADVAMIMNSLGTCPPEIER</sequence>
<evidence type="ECO:0000313" key="10">
    <source>
        <dbReference type="Proteomes" id="UP000595564"/>
    </source>
</evidence>
<evidence type="ECO:0000256" key="2">
    <source>
        <dbReference type="ARBA" id="ARBA00004202"/>
    </source>
</evidence>
<keyword evidence="5 7" id="KW-1278">Translocase</keyword>
<evidence type="ECO:0000259" key="8">
    <source>
        <dbReference type="Pfam" id="PF00346"/>
    </source>
</evidence>
<dbReference type="Proteomes" id="UP000595564">
    <property type="component" value="Chromosome"/>
</dbReference>
<dbReference type="GO" id="GO:0016651">
    <property type="term" value="F:oxidoreductase activity, acting on NAD(P)H"/>
    <property type="evidence" value="ECO:0007669"/>
    <property type="project" value="InterPro"/>
</dbReference>
<dbReference type="PROSITE" id="PS00535">
    <property type="entry name" value="COMPLEX1_49K"/>
    <property type="match status" value="1"/>
</dbReference>
<keyword evidence="9" id="KW-0560">Oxidoreductase</keyword>
<feature type="domain" description="NADH-quinone oxidoreductase subunit D" evidence="8">
    <location>
        <begin position="291"/>
        <end position="366"/>
    </location>
</feature>
<name>A0A7R6PGK2_9BACT</name>
<evidence type="ECO:0000313" key="9">
    <source>
        <dbReference type="EMBL" id="BBB33378.1"/>
    </source>
</evidence>
<dbReference type="PANTHER" id="PTHR11993:SF10">
    <property type="entry name" value="NADH DEHYDROGENASE [UBIQUINONE] IRON-SULFUR PROTEIN 2, MITOCHONDRIAL"/>
    <property type="match status" value="1"/>
</dbReference>
<dbReference type="EMBL" id="AP017470">
    <property type="protein sequence ID" value="BBB33378.1"/>
    <property type="molecule type" value="Genomic_DNA"/>
</dbReference>
<evidence type="ECO:0000256" key="3">
    <source>
        <dbReference type="ARBA" id="ARBA00005769"/>
    </source>
</evidence>
<keyword evidence="6 7" id="KW-0520">NAD</keyword>
<evidence type="ECO:0000256" key="6">
    <source>
        <dbReference type="ARBA" id="ARBA00023027"/>
    </source>
</evidence>
<dbReference type="Pfam" id="PF00346">
    <property type="entry name" value="Complex1_49kDa"/>
    <property type="match status" value="2"/>
</dbReference>
<dbReference type="RefSeq" id="WP_201327685.1">
    <property type="nucleotide sequence ID" value="NZ_AP017470.1"/>
</dbReference>
<dbReference type="EC" id="1.6.5.3" evidence="9"/>
<comment type="function">
    <text evidence="1">NDH-1 shuttles electrons from NADH, via FMN and iron-sulfur (Fe-S) centers, to quinones in the respiratory chain. The immediate electron acceptor for the enzyme in this species is believed to be ubiquinone. Couples the redox reaction to proton translocation (for every two electrons transferred, four hydrogen ions are translocated across the cytoplasmic membrane), and thus conserves the redox energy in a proton gradient.</text>
</comment>
<dbReference type="Gene3D" id="1.10.645.10">
    <property type="entry name" value="Cytochrome-c3 Hydrogenase, chain B"/>
    <property type="match status" value="1"/>
</dbReference>
<evidence type="ECO:0000256" key="1">
    <source>
        <dbReference type="ARBA" id="ARBA00002378"/>
    </source>
</evidence>
<organism evidence="9 10">
    <name type="scientific">Thermotomaculum hydrothermale</name>
    <dbReference type="NCBI Taxonomy" id="981385"/>
    <lineage>
        <taxon>Bacteria</taxon>
        <taxon>Pseudomonadati</taxon>
        <taxon>Acidobacteriota</taxon>
        <taxon>Holophagae</taxon>
        <taxon>Thermotomaculales</taxon>
        <taxon>Thermotomaculaceae</taxon>
        <taxon>Thermotomaculum</taxon>
    </lineage>
</organism>
<reference evidence="9 10" key="1">
    <citation type="journal article" date="2012" name="Extremophiles">
        <title>Thermotomaculum hydrothermale gen. nov., sp. nov., a novel heterotrophic thermophile within the phylum Acidobacteria from a deep-sea hydrothermal vent chimney in the Southern Okinawa Trough.</title>
        <authorList>
            <person name="Izumi H."/>
            <person name="Nunoura T."/>
            <person name="Miyazaki M."/>
            <person name="Mino S."/>
            <person name="Toki T."/>
            <person name="Takai K."/>
            <person name="Sako Y."/>
            <person name="Sawabe T."/>
            <person name="Nakagawa S."/>
        </authorList>
    </citation>
    <scope>NUCLEOTIDE SEQUENCE [LARGE SCALE GENOMIC DNA]</scope>
    <source>
        <strain evidence="9 10">AC55</strain>
    </source>
</reference>
<dbReference type="InterPro" id="IPR001135">
    <property type="entry name" value="NADH_Q_OxRdtase_suD"/>
</dbReference>
<dbReference type="AlphaFoldDB" id="A0A7R6PGK2"/>